<dbReference type="InterPro" id="IPR011335">
    <property type="entry name" value="Restrct_endonuc-II-like"/>
</dbReference>
<dbReference type="AlphaFoldDB" id="A0A5C6AQC5"/>
<reference evidence="2 3" key="1">
    <citation type="submission" date="2019-02" db="EMBL/GenBank/DDBJ databases">
        <title>Deep-cultivation of Planctomycetes and their phenomic and genomic characterization uncovers novel biology.</title>
        <authorList>
            <person name="Wiegand S."/>
            <person name="Jogler M."/>
            <person name="Boedeker C."/>
            <person name="Pinto D."/>
            <person name="Vollmers J."/>
            <person name="Rivas-Marin E."/>
            <person name="Kohn T."/>
            <person name="Peeters S.H."/>
            <person name="Heuer A."/>
            <person name="Rast P."/>
            <person name="Oberbeckmann S."/>
            <person name="Bunk B."/>
            <person name="Jeske O."/>
            <person name="Meyerdierks A."/>
            <person name="Storesund J.E."/>
            <person name="Kallscheuer N."/>
            <person name="Luecker S."/>
            <person name="Lage O.M."/>
            <person name="Pohl T."/>
            <person name="Merkel B.J."/>
            <person name="Hornburger P."/>
            <person name="Mueller R.-W."/>
            <person name="Bruemmer F."/>
            <person name="Labrenz M."/>
            <person name="Spormann A.M."/>
            <person name="Op Den Camp H."/>
            <person name="Overmann J."/>
            <person name="Amann R."/>
            <person name="Jetten M.S.M."/>
            <person name="Mascher T."/>
            <person name="Medema M.H."/>
            <person name="Devos D.P."/>
            <person name="Kaster A.-K."/>
            <person name="Ovreas L."/>
            <person name="Rohde M."/>
            <person name="Galperin M.Y."/>
            <person name="Jogler C."/>
        </authorList>
    </citation>
    <scope>NUCLEOTIDE SEQUENCE [LARGE SCALE GENOMIC DNA]</scope>
    <source>
        <strain evidence="2 3">Pla100</strain>
    </source>
</reference>
<protein>
    <recommendedName>
        <fullName evidence="1">Putative restriction endonuclease domain-containing protein</fullName>
    </recommendedName>
</protein>
<dbReference type="CDD" id="cd06260">
    <property type="entry name" value="DUF820-like"/>
    <property type="match status" value="1"/>
</dbReference>
<organism evidence="2 3">
    <name type="scientific">Neorhodopirellula pilleata</name>
    <dbReference type="NCBI Taxonomy" id="2714738"/>
    <lineage>
        <taxon>Bacteria</taxon>
        <taxon>Pseudomonadati</taxon>
        <taxon>Planctomycetota</taxon>
        <taxon>Planctomycetia</taxon>
        <taxon>Pirellulales</taxon>
        <taxon>Pirellulaceae</taxon>
        <taxon>Neorhodopirellula</taxon>
    </lineage>
</organism>
<evidence type="ECO:0000259" key="1">
    <source>
        <dbReference type="Pfam" id="PF05685"/>
    </source>
</evidence>
<evidence type="ECO:0000313" key="2">
    <source>
        <dbReference type="EMBL" id="TWU01758.1"/>
    </source>
</evidence>
<dbReference type="Pfam" id="PF05685">
    <property type="entry name" value="Uma2"/>
    <property type="match status" value="1"/>
</dbReference>
<keyword evidence="3" id="KW-1185">Reference proteome</keyword>
<dbReference type="EMBL" id="SJPM01000002">
    <property type="protein sequence ID" value="TWU01758.1"/>
    <property type="molecule type" value="Genomic_DNA"/>
</dbReference>
<dbReference type="PANTHER" id="PTHR36558:SF1">
    <property type="entry name" value="RESTRICTION ENDONUCLEASE DOMAIN-CONTAINING PROTEIN-RELATED"/>
    <property type="match status" value="1"/>
</dbReference>
<dbReference type="SUPFAM" id="SSF52980">
    <property type="entry name" value="Restriction endonuclease-like"/>
    <property type="match status" value="1"/>
</dbReference>
<dbReference type="InterPro" id="IPR012296">
    <property type="entry name" value="Nuclease_put_TT1808"/>
</dbReference>
<dbReference type="PANTHER" id="PTHR36558">
    <property type="entry name" value="GLR1098 PROTEIN"/>
    <property type="match status" value="1"/>
</dbReference>
<sequence length="197" mass="22243">MSTVPKPYLTPDEYLHRERKAEFRSEYFRGETFAMAGASANHNLIVLNAGASLREQLKKKPCRVYPSDLKLRVEATGLYTYPDLSVVCGDPQLESDAGDVLLNPVVLVEVLSESTEAYDRGKKFEHYRTIPSLMHYVLIAQDRHSIDCFSRCPDGDWRLTSCQGLDGNVELASIESQLAMTEVYDKVVFNEQATDEK</sequence>
<dbReference type="InterPro" id="IPR008538">
    <property type="entry name" value="Uma2"/>
</dbReference>
<dbReference type="Proteomes" id="UP000316213">
    <property type="component" value="Unassembled WGS sequence"/>
</dbReference>
<dbReference type="RefSeq" id="WP_146576996.1">
    <property type="nucleotide sequence ID" value="NZ_SJPM01000002.1"/>
</dbReference>
<feature type="domain" description="Putative restriction endonuclease" evidence="1">
    <location>
        <begin position="12"/>
        <end position="173"/>
    </location>
</feature>
<gene>
    <name evidence="2" type="ORF">Pla100_14930</name>
</gene>
<evidence type="ECO:0000313" key="3">
    <source>
        <dbReference type="Proteomes" id="UP000316213"/>
    </source>
</evidence>
<comment type="caution">
    <text evidence="2">The sequence shown here is derived from an EMBL/GenBank/DDBJ whole genome shotgun (WGS) entry which is preliminary data.</text>
</comment>
<dbReference type="OrthoDB" id="9808428at2"/>
<name>A0A5C6AQC5_9BACT</name>
<dbReference type="Gene3D" id="3.90.1570.10">
    <property type="entry name" value="tt1808, chain A"/>
    <property type="match status" value="1"/>
</dbReference>
<proteinExistence type="predicted"/>
<accession>A0A5C6AQC5</accession>